<name>A0ACB7CCL7_9ASCO</name>
<reference evidence="1 2" key="1">
    <citation type="journal article" date="2021" name="Commun. Biol.">
        <title>Genomic insights into the host specific adaptation of the Pneumocystis genus.</title>
        <authorList>
            <person name="Cisse O.H."/>
            <person name="Ma L."/>
            <person name="Dekker J.P."/>
            <person name="Khil P.P."/>
            <person name="Youn J.-H."/>
            <person name="Brenchley J.M."/>
            <person name="Blair R."/>
            <person name="Pahar B."/>
            <person name="Chabe M."/>
            <person name="Van Rompay K.K.A."/>
            <person name="Keesler R."/>
            <person name="Sukura A."/>
            <person name="Hirsch V."/>
            <person name="Kutty G."/>
            <person name="Liu Y."/>
            <person name="Peng L."/>
            <person name="Chen J."/>
            <person name="Song J."/>
            <person name="Weissenbacher-Lang C."/>
            <person name="Xu J."/>
            <person name="Upham N.S."/>
            <person name="Stajich J.E."/>
            <person name="Cuomo C.A."/>
            <person name="Cushion M.T."/>
            <person name="Kovacs J.A."/>
        </authorList>
    </citation>
    <scope>NUCLEOTIDE SEQUENCE [LARGE SCALE GENOMIC DNA]</scope>
    <source>
        <strain evidence="1 2">RABM</strain>
    </source>
</reference>
<comment type="caution">
    <text evidence="1">The sequence shown here is derived from an EMBL/GenBank/DDBJ whole genome shotgun (WGS) entry which is preliminary data.</text>
</comment>
<dbReference type="EMBL" id="JABTEG010000003">
    <property type="protein sequence ID" value="KAG4305506.1"/>
    <property type="molecule type" value="Genomic_DNA"/>
</dbReference>
<gene>
    <name evidence="1" type="ORF">PORY_001062</name>
</gene>
<keyword evidence="2" id="KW-1185">Reference proteome</keyword>
<sequence>MSDNRLEKKKISRSYKKRKYTQSIESLKDIEFNESIFERDVEGNFIHSDKANDLLEKLSKHNVSISSVDFMFIWVYVEEESFLHEIASILEVKKPYKLREWYANGTKFLSLDIRNLKFVNDIKKCVGWDDATGCSIKTWTRYWLPPYITNKNESNIKKRSTKRKKS</sequence>
<organism evidence="1 2">
    <name type="scientific">Pneumocystis oryctolagi</name>
    <dbReference type="NCBI Taxonomy" id="42067"/>
    <lineage>
        <taxon>Eukaryota</taxon>
        <taxon>Fungi</taxon>
        <taxon>Dikarya</taxon>
        <taxon>Ascomycota</taxon>
        <taxon>Taphrinomycotina</taxon>
        <taxon>Pneumocystomycetes</taxon>
        <taxon>Pneumocystaceae</taxon>
        <taxon>Pneumocystis</taxon>
    </lineage>
</organism>
<proteinExistence type="predicted"/>
<accession>A0ACB7CCL7</accession>
<protein>
    <submittedName>
        <fullName evidence="1">Uncharacterized protein</fullName>
    </submittedName>
</protein>
<evidence type="ECO:0000313" key="2">
    <source>
        <dbReference type="Proteomes" id="UP000768646"/>
    </source>
</evidence>
<dbReference type="Proteomes" id="UP000768646">
    <property type="component" value="Unassembled WGS sequence"/>
</dbReference>
<evidence type="ECO:0000313" key="1">
    <source>
        <dbReference type="EMBL" id="KAG4305506.1"/>
    </source>
</evidence>